<dbReference type="EMBL" id="JAQONE010000024">
    <property type="protein sequence ID" value="MDC2830297.1"/>
    <property type="molecule type" value="Genomic_DNA"/>
</dbReference>
<organism evidence="2 3">
    <name type="scientific">Limosilactobacillus mucosae</name>
    <name type="common">Lactobacillus mucosae</name>
    <dbReference type="NCBI Taxonomy" id="97478"/>
    <lineage>
        <taxon>Bacteria</taxon>
        <taxon>Bacillati</taxon>
        <taxon>Bacillota</taxon>
        <taxon>Bacilli</taxon>
        <taxon>Lactobacillales</taxon>
        <taxon>Lactobacillaceae</taxon>
        <taxon>Limosilactobacillus</taxon>
    </lineage>
</organism>
<reference evidence="2" key="1">
    <citation type="submission" date="2023-01" db="EMBL/GenBank/DDBJ databases">
        <title>Genome analysis of 13 Lactobacillus isolated from gut of wild boar.</title>
        <authorList>
            <person name="Papp P."/>
            <person name="Libisch B."/>
            <person name="Nagy T."/>
            <person name="Olasz F."/>
        </authorList>
    </citation>
    <scope>NUCLEOTIDE SEQUENCE</scope>
    <source>
        <strain evidence="2">F146</strain>
    </source>
</reference>
<gene>
    <name evidence="2" type="ORF">PO250_08315</name>
</gene>
<dbReference type="InterPro" id="IPR007737">
    <property type="entry name" value="Mga_HTH"/>
</dbReference>
<feature type="domain" description="Mga helix-turn-helix" evidence="1">
    <location>
        <begin position="78"/>
        <end position="153"/>
    </location>
</feature>
<accession>A0AAJ1HVG5</accession>
<evidence type="ECO:0000313" key="3">
    <source>
        <dbReference type="Proteomes" id="UP001220670"/>
    </source>
</evidence>
<protein>
    <submittedName>
        <fullName evidence="2">Helix-turn-helix domain-containing protein</fullName>
    </submittedName>
</protein>
<dbReference type="AlphaFoldDB" id="A0AAJ1HVG5"/>
<proteinExistence type="predicted"/>
<dbReference type="Proteomes" id="UP001220670">
    <property type="component" value="Unassembled WGS sequence"/>
</dbReference>
<evidence type="ECO:0000313" key="2">
    <source>
        <dbReference type="EMBL" id="MDC2830297.1"/>
    </source>
</evidence>
<sequence>MLERFLEDDTVIAVHLLSLLFDSSHITLRCLTKRTGLSEARLRKELNSLNQELQPKVDIQINDAVVSLSPISPEMLFELKKQLYQNSEVLQVMAYLLNHRGRSVTAFCQEHYFSEPTFYRLQRQCRDFLKTVGLTVHRGQICGQEYRKRYLVAALSCRYGIDCVDFDQNSRQIVKNFVMAANPGVKPLLDKMPQAFAMFDHLVALTWLRHDQTLELPDDNFWRAVCLEKAHQRLKEMVIEKLQPQLSFELTATDHDYLYLVYLTVANELFRDDAWSMQRAAFREILQQIPEIHELTAIFASLWGKELVKTVAFKEVVNAFGLRFMGGLQNLVIDYQLGDLYENEFQVQTDQLVQKIVKQWCQQNQWSDLVDDSQIKYFAHQLMPLIEERLPATPLYIFTKSHANYAVIAQLLRQEFGNRLAISSCSYFSAEQLQKINQVSSSLILADHEFWELLAETNPNNQRFLIALDHPFLGIERLRTSLYQIRTTAYVENINEKLSILHAHEG</sequence>
<feature type="domain" description="Mga helix-turn-helix" evidence="1">
    <location>
        <begin position="12"/>
        <end position="62"/>
    </location>
</feature>
<evidence type="ECO:0000259" key="1">
    <source>
        <dbReference type="Pfam" id="PF05043"/>
    </source>
</evidence>
<name>A0AAJ1HVG5_LIMMU</name>
<dbReference type="Pfam" id="PF05043">
    <property type="entry name" value="Mga"/>
    <property type="match status" value="2"/>
</dbReference>
<dbReference type="RefSeq" id="WP_169461919.1">
    <property type="nucleotide sequence ID" value="NZ_JAQOMV010000032.1"/>
</dbReference>
<comment type="caution">
    <text evidence="2">The sequence shown here is derived from an EMBL/GenBank/DDBJ whole genome shotgun (WGS) entry which is preliminary data.</text>
</comment>